<dbReference type="EMBL" id="CP001074">
    <property type="protein sequence ID" value="ACE89500.1"/>
    <property type="molecule type" value="Genomic_DNA"/>
</dbReference>
<evidence type="ECO:0000313" key="1">
    <source>
        <dbReference type="EMBL" id="ACE89500.1"/>
    </source>
</evidence>
<reference evidence="1 2" key="1">
    <citation type="submission" date="2008-04" db="EMBL/GenBank/DDBJ databases">
        <title>Genome diversity and DNA divergence of Rhizobium etli.</title>
        <authorList>
            <person name="Gonzalez V."/>
            <person name="Acosta J.L."/>
            <person name="Santamaria R.I."/>
            <person name="Bustos P."/>
            <person name="Hernandez-Gonzalez I.L."/>
            <person name="Fernandez J.L."/>
            <person name="Diaz R."/>
            <person name="Flores M."/>
            <person name="Mora J."/>
            <person name="Palacios R."/>
            <person name="Davila G."/>
        </authorList>
    </citation>
    <scope>NUCLEOTIDE SEQUENCE [LARGE SCALE GENOMIC DNA]</scope>
    <source>
        <strain evidence="1 2">CIAT 652</strain>
    </source>
</reference>
<sequence>MGINPRGHVGGTKDLRLSAVHCTLLHNWQRRNTMFCSACGEFGNDTALPCTKETPDYESGGQEFESLRVRHFLFHHLKFRMAPNGKVI</sequence>
<gene>
    <name evidence="1" type="ordered locus">RHECIAT_CH0000507</name>
</gene>
<accession>B3Q068</accession>
<dbReference type="HOGENOM" id="CLU_2466807_0_0_5"/>
<proteinExistence type="predicted"/>
<organism evidence="1 2">
    <name type="scientific">Rhizobium etli (strain CIAT 652)</name>
    <dbReference type="NCBI Taxonomy" id="491916"/>
    <lineage>
        <taxon>Bacteria</taxon>
        <taxon>Pseudomonadati</taxon>
        <taxon>Pseudomonadota</taxon>
        <taxon>Alphaproteobacteria</taxon>
        <taxon>Hyphomicrobiales</taxon>
        <taxon>Rhizobiaceae</taxon>
        <taxon>Rhizobium/Agrobacterium group</taxon>
        <taxon>Rhizobium</taxon>
    </lineage>
</organism>
<protein>
    <submittedName>
        <fullName evidence="1">Uncharacterized protein</fullName>
    </submittedName>
</protein>
<dbReference type="Proteomes" id="UP000008817">
    <property type="component" value="Chromosome"/>
</dbReference>
<name>B3Q068_RHIE6</name>
<dbReference type="KEGG" id="rec:RHECIAT_CH0000507"/>
<dbReference type="AlphaFoldDB" id="B3Q068"/>
<evidence type="ECO:0000313" key="2">
    <source>
        <dbReference type="Proteomes" id="UP000008817"/>
    </source>
</evidence>